<dbReference type="Proteomes" id="UP000663882">
    <property type="component" value="Unassembled WGS sequence"/>
</dbReference>
<sequence>MNISEKVDITNLGIIENSNELNEQFQNFEQNDQKSILIIIVDGRINQQRIHIPFIRQLIDKSDLSCNKTTENSSKFFIILIHSSGQELNYKACFPSILLHDWEYWFLDTSTPGSAFHLQKMLQIFTSKTGITHKKEAFDNSFYDLNILFDDCLWDFCSRLQINVHKLSKDMFNNLNAYEFYQRQTTSYRRVQCLKNIFQEVNQLQKYIITSYHENVSMKEESLRKNCNLIYDLAKDTLCGKHFTSIVDSLQLHIRVSFTNFVSFILKYIVDDYGLESLIKLSSRDSEYSKLLELIDCASFSINNEKQNTPMMQPILTLNDHYSCVPQTPLFYLCRQRIKSLADEIKSTLANQQNQFNEQEDDLRFDYYDPQGYNDKNETENTREQFRNQLVRSITNDKILARIISTSILQSYTNDSIRVLCTIIEKNFHDNQIQCQKTIDFIYRWLLFVDDDEKVSLNSALNRNIWHLAHVYLSLEYDQNDLLSLYSACRIIESLDQNHSFYNDLLADEQISRSKIRENLFQLMFRHLWTNLCHLCQTNDDPKQWIHSYTLISKYYPSEKVLQRLEFVHMKVKIEFINLVYLIFLNEKTPQPIKLIQQLLNDTSLIQDDIDGRHINFEGSSCLQLLPRIIQTIDQYFEENHGNNGTLMIDIQQWIIATLESSKGSSYQEIISLLKFLNQSTCHLSLPMKQFLFDELIKILIETSRQNRINAQRQFIDFWDRISFLSIMMDCIDNENLENYQIPYHPSVINNPNQNYMLIDLFFFHLQRLINNEKIGLNLINKILLASLPKINNVYRIPIAEKIFKQLKDYFLLQTTALLLCQSDLNNEDQLRINNILTTVINQYLTIPTPIVQLNNHIELFLSIIITKQSWNFLLNLLKSERLQRLNVQWADELHKIFESKHNIQRNKYLHYSHQLQFTLTTDATSSIFPTLHQPYHELTQLIDQCVKNNNVEQRWIPLTNWIQSKLNSNPPIVDVIEIKVMLLLNIYYNYYCNAQLESLEHLLTIIENTLQPSDEERRVFRAILQPEQYMIGYPNENNIKEKNYLNDLFKTDYQDEGQLPIRHTMVNLLAMILLSGKENTLWTFAFEPLKLEETYGFGSTATSPIQRNGVHYDCGCVISEKGELLQHYGGGQLSVPAVYIAYFATFGAMAWHLLLFESSVDNLCHPILAKHAVDPTARDEKIANENVRGKVCYFVCTRLLSPNFFLKLHSNQDDACLLFNRCFELFAQYSRQRDQNLWIKPFYKTNNEKLEAEKEFQNKIFYSIHQKLVDYKKILDTLQSQSEQQTKLQNYISQMPIVIEVIHFKTELCNPESTRLPLTILRRLLDSFELLKMTRYVYALSQFHVLLHRTFTQLIEGEEFHTITLKQLYERAYQASNSLRQPNQQNKYRATIENGIEAVNAYHTFADGQIRPGACDITQRFETISMETSISYLVETDNYDEGDIVMRILSLQQLNFKNKINADSTSIIKQVDNLHFDYYDGSISTSPIIYNNFYNDQDRTANIQEQYRNQLIRSLMNDKILTRVISSSILQSYINDSIRILCTIIEKNFHDNQIQCEKTIDFVSRWLILIDDDDDEKASYNSSLNRNIWQLAHIYTLFEYEQNDILSFYSACRIIENLNQNQSFYNDLFEDEDITRSKVRENLFRLMFYHLWNKLYDLCQTNKDLIQWIHSYTLISKYYPSKQVLQRMEYVHMKVKIEFMNLIYFILLNEKILQPIKLIQQLLNDTLIIQDNIDNHYINLDEINCLQLLTIIIQIIDQYFKKNHINNSTLMIDIQQWIISILKTSIQSSYQQIIFLLKFLNQSTCYLSLSMKQFLFDELINILIENNQQNHLNIYRQFTSFWDRLYLLSIIIECITNENLENYQIPYHPSIIINKNQNNILIDLYFFHLRRLANNEIIQIDLINKILLSNLPKINNKQQISIGEKIFKQLKDYFLLHCTALLLCQLDLNNQNQQRLNNILITIINQYLIIIPPILQLSKYIELFCSIIITKRSWNFFLNLLKSDRFQCLNPQWANNLYNLFESKHNIQYNKSLEYCHQLQFTITTNITSSIFPTLHQPYYELTQLINQCVKNNNNNNIEQRWIPLINWIESKLNINPSILNIIEIKVMLLLNIYYNYYCNAQLKSLDHLLIIIENTIFQLSDEERRVFRILLKPEQYMIGYIKENNHIDKNYLNNLFKVDCQDDDELPIRHILVNLLAMILLSGKENPFWTFLFQPLKLEETFGFGSTANSPIRRTGVHYDCGCIISETGALVPFSMGSILSVPSVYIVYFATFGAMAWHLLLFESSVQNLYNCILAKNAIDSKVVTVTLSYFVLVNYHNSLLELLRTEINENSDNLELGPLKDIIIELSEREVSILQIVQENMGVITLNKMDCQWIEQLSRASLENEKDYFLKLNTPLKFNFLYVQSYLIRTYLLYCRINYQHIKGKYQCYTKRKIPITTNDFKINDDRNDMDKDSDILSADEWNHLEQKNLDQLQNESNFLQRIIEVLNNSPEDYSSMKLSEFIQNTTYDHRFAQQFEQYQIKDFPLSQIEAVYHLYKQLINQFQHAFINVSHLIRTPLDKKLNDELDHELKSSFIPSNDQTKKEEFKVKIRTITEFLNDLKDVENHIEGQWAKSLVETCEHLSIENPIIKSIPREIKCENYVPLCLKLSEIRSQLQERMIDIEEKTISLWNARFDVSDTNQSKENSFQVFRNKDDDFLNFNIDPDSTPGPQLPITSQSSITTEPTNPNIDVVDWWQIIDIPTTPTEPLKPSDVPSPVVHQETINYTSPFNLKITSISLPPSVLFETSRSEAEKSASKTSNTRFVITFKNGKQEKYHCRPEKLYIQLKKIFDEKKYDLNTISIIDPSQILVDFMKAIVNNVLPIIETEYYLIEKNILIPIVLEFENNQLEYFAKGEATMTSILCRFILDQQLKFTPPENYFSVFDSLGRYIDEDCQIKNIYRSDEQNSIHIRILRCNENANICCEMTLTANQEKTQSQYFNPTTTWKQISLWSKILDIKTETPVDSYYFWNTEQKHIIDEDLTISFTLGQAESINVDALNRESVMDIILSYDKISQTIRILNSCPVHCLIWDPKYLKELNLKISPQDCTLVFVSNESEKQILNNLDMENPISYYTSMTEKIVHFQISILIQIIQYDDQNEIQVPISHRNITIKQLLGMIEIKDNYKYLASCETKMILSENIQLSAIHETKFFLAKEHQTCLASIEQSEDTLIAINDESMQNQRYLINATVGDIYKHNKNIDQDQSLLYDRDFIPSREISLSSFLSTRTSIIEFKLTYQKFQANITVTSEEQKSSIEFQCEPKMTIRRAQEIVCQLWKLNQNFYRLTFSDDSIIDEDESLNDTGESLDDLQLKLSSTADVKCAITYKDGTILISATNETSLSSIKKEALEKLLIPLDDIDMFNLKLLDDPECPTNVDLDSTIDDLSKDFSVESDTLPFLLEKKEDES</sequence>
<dbReference type="OrthoDB" id="10019190at2759"/>
<feature type="coiled-coil region" evidence="1">
    <location>
        <begin position="335"/>
        <end position="362"/>
    </location>
</feature>
<evidence type="ECO:0000313" key="2">
    <source>
        <dbReference type="EMBL" id="CAF1257562.1"/>
    </source>
</evidence>
<gene>
    <name evidence="2" type="ORF">RFH988_LOCUS27501</name>
</gene>
<comment type="caution">
    <text evidence="2">The sequence shown here is derived from an EMBL/GenBank/DDBJ whole genome shotgun (WGS) entry which is preliminary data.</text>
</comment>
<reference evidence="2" key="1">
    <citation type="submission" date="2021-02" db="EMBL/GenBank/DDBJ databases">
        <authorList>
            <person name="Nowell W R."/>
        </authorList>
    </citation>
    <scope>NUCLEOTIDE SEQUENCE</scope>
</reference>
<keyword evidence="1" id="KW-0175">Coiled coil</keyword>
<name>A0A815AHL1_9BILA</name>
<proteinExistence type="predicted"/>
<feature type="coiled-coil region" evidence="1">
    <location>
        <begin position="2467"/>
        <end position="2494"/>
    </location>
</feature>
<evidence type="ECO:0000256" key="1">
    <source>
        <dbReference type="SAM" id="Coils"/>
    </source>
</evidence>
<protein>
    <submittedName>
        <fullName evidence="2">Uncharacterized protein</fullName>
    </submittedName>
</protein>
<dbReference type="EMBL" id="CAJNOO010002327">
    <property type="protein sequence ID" value="CAF1257562.1"/>
    <property type="molecule type" value="Genomic_DNA"/>
</dbReference>
<accession>A0A815AHL1</accession>
<organism evidence="2 3">
    <name type="scientific">Rotaria sordida</name>
    <dbReference type="NCBI Taxonomy" id="392033"/>
    <lineage>
        <taxon>Eukaryota</taxon>
        <taxon>Metazoa</taxon>
        <taxon>Spiralia</taxon>
        <taxon>Gnathifera</taxon>
        <taxon>Rotifera</taxon>
        <taxon>Eurotatoria</taxon>
        <taxon>Bdelloidea</taxon>
        <taxon>Philodinida</taxon>
        <taxon>Philodinidae</taxon>
        <taxon>Rotaria</taxon>
    </lineage>
</organism>
<evidence type="ECO:0000313" key="3">
    <source>
        <dbReference type="Proteomes" id="UP000663882"/>
    </source>
</evidence>